<feature type="transmembrane region" description="Helical" evidence="7">
    <location>
        <begin position="56"/>
        <end position="77"/>
    </location>
</feature>
<comment type="subcellular location">
    <subcellularLocation>
        <location evidence="1">Membrane</location>
        <topology evidence="1">Multi-pass membrane protein</topology>
    </subcellularLocation>
</comment>
<dbReference type="GeneID" id="87838260"/>
<feature type="compositionally biased region" description="Basic residues" evidence="6">
    <location>
        <begin position="300"/>
        <end position="316"/>
    </location>
</feature>
<feature type="transmembrane region" description="Helical" evidence="7">
    <location>
        <begin position="224"/>
        <end position="246"/>
    </location>
</feature>
<evidence type="ECO:0000256" key="5">
    <source>
        <dbReference type="ARBA" id="ARBA00038359"/>
    </source>
</evidence>
<evidence type="ECO:0000313" key="9">
    <source>
        <dbReference type="EMBL" id="KAK3293068.1"/>
    </source>
</evidence>
<evidence type="ECO:0000259" key="8">
    <source>
        <dbReference type="Pfam" id="PF20684"/>
    </source>
</evidence>
<comment type="similarity">
    <text evidence="5">Belongs to the SAT4 family.</text>
</comment>
<feature type="transmembrane region" description="Helical" evidence="7">
    <location>
        <begin position="25"/>
        <end position="44"/>
    </location>
</feature>
<feature type="region of interest" description="Disordered" evidence="6">
    <location>
        <begin position="390"/>
        <end position="434"/>
    </location>
</feature>
<evidence type="ECO:0000256" key="2">
    <source>
        <dbReference type="ARBA" id="ARBA00022692"/>
    </source>
</evidence>
<protein>
    <recommendedName>
        <fullName evidence="8">Rhodopsin domain-containing protein</fullName>
    </recommendedName>
</protein>
<reference evidence="9" key="1">
    <citation type="journal article" date="2023" name="Mol. Phylogenet. Evol.">
        <title>Genome-scale phylogeny and comparative genomics of the fungal order Sordariales.</title>
        <authorList>
            <person name="Hensen N."/>
            <person name="Bonometti L."/>
            <person name="Westerberg I."/>
            <person name="Brannstrom I.O."/>
            <person name="Guillou S."/>
            <person name="Cros-Aarteil S."/>
            <person name="Calhoun S."/>
            <person name="Haridas S."/>
            <person name="Kuo A."/>
            <person name="Mondo S."/>
            <person name="Pangilinan J."/>
            <person name="Riley R."/>
            <person name="LaButti K."/>
            <person name="Andreopoulos B."/>
            <person name="Lipzen A."/>
            <person name="Chen C."/>
            <person name="Yan M."/>
            <person name="Daum C."/>
            <person name="Ng V."/>
            <person name="Clum A."/>
            <person name="Steindorff A."/>
            <person name="Ohm R.A."/>
            <person name="Martin F."/>
            <person name="Silar P."/>
            <person name="Natvig D.O."/>
            <person name="Lalanne C."/>
            <person name="Gautier V."/>
            <person name="Ament-Velasquez S.L."/>
            <person name="Kruys A."/>
            <person name="Hutchinson M.I."/>
            <person name="Powell A.J."/>
            <person name="Barry K."/>
            <person name="Miller A.N."/>
            <person name="Grigoriev I.V."/>
            <person name="Debuchy R."/>
            <person name="Gladieux P."/>
            <person name="Hiltunen Thoren M."/>
            <person name="Johannesson H."/>
        </authorList>
    </citation>
    <scope>NUCLEOTIDE SEQUENCE</scope>
    <source>
        <strain evidence="9">CBS 168.71</strain>
    </source>
</reference>
<evidence type="ECO:0000256" key="1">
    <source>
        <dbReference type="ARBA" id="ARBA00004141"/>
    </source>
</evidence>
<feature type="transmembrane region" description="Helical" evidence="7">
    <location>
        <begin position="266"/>
        <end position="288"/>
    </location>
</feature>
<dbReference type="RefSeq" id="XP_062656582.1">
    <property type="nucleotide sequence ID" value="XM_062801312.1"/>
</dbReference>
<feature type="domain" description="Rhodopsin" evidence="8">
    <location>
        <begin position="40"/>
        <end position="289"/>
    </location>
</feature>
<evidence type="ECO:0000256" key="4">
    <source>
        <dbReference type="ARBA" id="ARBA00023136"/>
    </source>
</evidence>
<accession>A0AAE0HAS2</accession>
<gene>
    <name evidence="9" type="ORF">B0H64DRAFT_345305</name>
</gene>
<comment type="caution">
    <text evidence="9">The sequence shown here is derived from an EMBL/GenBank/DDBJ whole genome shotgun (WGS) entry which is preliminary data.</text>
</comment>
<evidence type="ECO:0000256" key="3">
    <source>
        <dbReference type="ARBA" id="ARBA00022989"/>
    </source>
</evidence>
<name>A0AAE0HAS2_9PEZI</name>
<dbReference type="EMBL" id="JAUEPN010000006">
    <property type="protein sequence ID" value="KAK3293068.1"/>
    <property type="molecule type" value="Genomic_DNA"/>
</dbReference>
<evidence type="ECO:0000256" key="6">
    <source>
        <dbReference type="SAM" id="MobiDB-lite"/>
    </source>
</evidence>
<feature type="transmembrane region" description="Helical" evidence="7">
    <location>
        <begin position="142"/>
        <end position="162"/>
    </location>
</feature>
<feature type="transmembrane region" description="Helical" evidence="7">
    <location>
        <begin position="108"/>
        <end position="130"/>
    </location>
</feature>
<dbReference type="InterPro" id="IPR052337">
    <property type="entry name" value="SAT4-like"/>
</dbReference>
<sequence length="474" mass="53175">MSLSASEPRLLPTTEHLMPVEAMKAVIWVGFAVCFIGFCARSYIRWICFRRLLPEDCIMMVALGIQLAAACVAQVRLHYVYMLEDVSNGSILIPATFADDVPKALHGIFIQGILSITGVHAVKLSFLLFFHRLGRQIPKYIMFWWFVAFVTLASYAVSIALIEYKCILSSLDVIFSQCTANGETARQWTYMVAYCTIDAASDLLILCLPIVILWKVRLTMRKKLILGAIFSLTLITVAVTIIRGTIHTGRVVTDGSQTQNIAWTWFWLSIEFIMAYIISCLVSFRMLFVHNERPSSARAAAHHQHHNHKHHHHQPEKHHLSPPARPSNSSKPPRKRLLDTLLDTFHDWEGTTRHSNDNRFLNRTLPSGRMSVDFMRYPAGQSVDEGVYHPLGDKSIRTTSSTSTVGGQRGGGDGGRGDEEEEETPESAKTPTGHHVYEVAQVARPMSARIVVHGNQASQDMGFRFDFGQPGGMR</sequence>
<dbReference type="PANTHER" id="PTHR33048:SF47">
    <property type="entry name" value="INTEGRAL MEMBRANE PROTEIN-RELATED"/>
    <property type="match status" value="1"/>
</dbReference>
<organism evidence="9 10">
    <name type="scientific">Chaetomium fimeti</name>
    <dbReference type="NCBI Taxonomy" id="1854472"/>
    <lineage>
        <taxon>Eukaryota</taxon>
        <taxon>Fungi</taxon>
        <taxon>Dikarya</taxon>
        <taxon>Ascomycota</taxon>
        <taxon>Pezizomycotina</taxon>
        <taxon>Sordariomycetes</taxon>
        <taxon>Sordariomycetidae</taxon>
        <taxon>Sordariales</taxon>
        <taxon>Chaetomiaceae</taxon>
        <taxon>Chaetomium</taxon>
    </lineage>
</organism>
<keyword evidence="2 7" id="KW-0812">Transmembrane</keyword>
<dbReference type="GO" id="GO:0016020">
    <property type="term" value="C:membrane"/>
    <property type="evidence" value="ECO:0007669"/>
    <property type="project" value="UniProtKB-SubCell"/>
</dbReference>
<keyword evidence="10" id="KW-1185">Reference proteome</keyword>
<evidence type="ECO:0000256" key="7">
    <source>
        <dbReference type="SAM" id="Phobius"/>
    </source>
</evidence>
<proteinExistence type="inferred from homology"/>
<evidence type="ECO:0000313" key="10">
    <source>
        <dbReference type="Proteomes" id="UP001278766"/>
    </source>
</evidence>
<feature type="region of interest" description="Disordered" evidence="6">
    <location>
        <begin position="298"/>
        <end position="335"/>
    </location>
</feature>
<dbReference type="InterPro" id="IPR049326">
    <property type="entry name" value="Rhodopsin_dom_fungi"/>
</dbReference>
<dbReference type="Proteomes" id="UP001278766">
    <property type="component" value="Unassembled WGS sequence"/>
</dbReference>
<feature type="transmembrane region" description="Helical" evidence="7">
    <location>
        <begin position="191"/>
        <end position="212"/>
    </location>
</feature>
<reference evidence="9" key="2">
    <citation type="submission" date="2023-06" db="EMBL/GenBank/DDBJ databases">
        <authorList>
            <consortium name="Lawrence Berkeley National Laboratory"/>
            <person name="Haridas S."/>
            <person name="Hensen N."/>
            <person name="Bonometti L."/>
            <person name="Westerberg I."/>
            <person name="Brannstrom I.O."/>
            <person name="Guillou S."/>
            <person name="Cros-Aarteil S."/>
            <person name="Calhoun S."/>
            <person name="Kuo A."/>
            <person name="Mondo S."/>
            <person name="Pangilinan J."/>
            <person name="Riley R."/>
            <person name="Labutti K."/>
            <person name="Andreopoulos B."/>
            <person name="Lipzen A."/>
            <person name="Chen C."/>
            <person name="Yanf M."/>
            <person name="Daum C."/>
            <person name="Ng V."/>
            <person name="Clum A."/>
            <person name="Steindorff A."/>
            <person name="Ohm R."/>
            <person name="Martin F."/>
            <person name="Silar P."/>
            <person name="Natvig D."/>
            <person name="Lalanne C."/>
            <person name="Gautier V."/>
            <person name="Ament-Velasquez S.L."/>
            <person name="Kruys A."/>
            <person name="Hutchinson M.I."/>
            <person name="Powell A.J."/>
            <person name="Barry K."/>
            <person name="Miller A.N."/>
            <person name="Grigoriev I.V."/>
            <person name="Debuchy R."/>
            <person name="Gladieux P."/>
            <person name="Thoren M.H."/>
            <person name="Johannesson H."/>
        </authorList>
    </citation>
    <scope>NUCLEOTIDE SEQUENCE</scope>
    <source>
        <strain evidence="9">CBS 168.71</strain>
    </source>
</reference>
<dbReference type="PANTHER" id="PTHR33048">
    <property type="entry name" value="PTH11-LIKE INTEGRAL MEMBRANE PROTEIN (AFU_ORTHOLOGUE AFUA_5G11245)"/>
    <property type="match status" value="1"/>
</dbReference>
<keyword evidence="3 7" id="KW-1133">Transmembrane helix</keyword>
<dbReference type="Pfam" id="PF20684">
    <property type="entry name" value="Fung_rhodopsin"/>
    <property type="match status" value="1"/>
</dbReference>
<keyword evidence="4 7" id="KW-0472">Membrane</keyword>
<dbReference type="AlphaFoldDB" id="A0AAE0HAS2"/>